<feature type="domain" description="TLDc" evidence="2">
    <location>
        <begin position="1"/>
        <end position="176"/>
    </location>
</feature>
<dbReference type="Proteomes" id="UP001164746">
    <property type="component" value="Chromosome 17"/>
</dbReference>
<name>A0ABY7GD42_MYAAR</name>
<dbReference type="PROSITE" id="PS51886">
    <property type="entry name" value="TLDC"/>
    <property type="match status" value="1"/>
</dbReference>
<dbReference type="Pfam" id="PF07534">
    <property type="entry name" value="TLD"/>
    <property type="match status" value="1"/>
</dbReference>
<accession>A0ABY7GD42</accession>
<dbReference type="PANTHER" id="PTHR14241">
    <property type="entry name" value="INTERFERON-INDUCED PROTEIN 44"/>
    <property type="match status" value="1"/>
</dbReference>
<dbReference type="SUPFAM" id="SSF52540">
    <property type="entry name" value="P-loop containing nucleoside triphosphate hydrolases"/>
    <property type="match status" value="1"/>
</dbReference>
<organism evidence="3 4">
    <name type="scientific">Mya arenaria</name>
    <name type="common">Soft-shell clam</name>
    <dbReference type="NCBI Taxonomy" id="6604"/>
    <lineage>
        <taxon>Eukaryota</taxon>
        <taxon>Metazoa</taxon>
        <taxon>Spiralia</taxon>
        <taxon>Lophotrochozoa</taxon>
        <taxon>Mollusca</taxon>
        <taxon>Bivalvia</taxon>
        <taxon>Autobranchia</taxon>
        <taxon>Heteroconchia</taxon>
        <taxon>Euheterodonta</taxon>
        <taxon>Imparidentia</taxon>
        <taxon>Neoheterodontei</taxon>
        <taxon>Myida</taxon>
        <taxon>Myoidea</taxon>
        <taxon>Myidae</taxon>
        <taxon>Mya</taxon>
    </lineage>
</organism>
<dbReference type="SMART" id="SM00584">
    <property type="entry name" value="TLDc"/>
    <property type="match status" value="1"/>
</dbReference>
<dbReference type="InterPro" id="IPR027417">
    <property type="entry name" value="P-loop_NTPase"/>
</dbReference>
<evidence type="ECO:0000313" key="4">
    <source>
        <dbReference type="Proteomes" id="UP001164746"/>
    </source>
</evidence>
<dbReference type="EMBL" id="CP111028">
    <property type="protein sequence ID" value="WAR31254.1"/>
    <property type="molecule type" value="Genomic_DNA"/>
</dbReference>
<keyword evidence="4" id="KW-1185">Reference proteome</keyword>
<gene>
    <name evidence="3" type="ORF">MAR_033796</name>
</gene>
<proteinExistence type="inferred from homology"/>
<reference evidence="3" key="1">
    <citation type="submission" date="2022-11" db="EMBL/GenBank/DDBJ databases">
        <title>Centuries of genome instability and evolution in soft-shell clam transmissible cancer (bioRxiv).</title>
        <authorList>
            <person name="Hart S.F.M."/>
            <person name="Yonemitsu M.A."/>
            <person name="Giersch R.M."/>
            <person name="Beal B.F."/>
            <person name="Arriagada G."/>
            <person name="Davis B.W."/>
            <person name="Ostrander E.A."/>
            <person name="Goff S.P."/>
            <person name="Metzger M.J."/>
        </authorList>
    </citation>
    <scope>NUCLEOTIDE SEQUENCE</scope>
    <source>
        <strain evidence="3">MELC-2E11</strain>
        <tissue evidence="3">Siphon/mantle</tissue>
    </source>
</reference>
<dbReference type="CDD" id="cd00882">
    <property type="entry name" value="Ras_like_GTPase"/>
    <property type="match status" value="1"/>
</dbReference>
<evidence type="ECO:0000259" key="2">
    <source>
        <dbReference type="PROSITE" id="PS51886"/>
    </source>
</evidence>
<sequence length="439" mass="48243">MAGKLSREQKAQLEDWIGQGPKTFRLLYAITRDGCSAQTFHTKCDKKGPTVTVFYNPSGSVYGGYTSTDWDQKIKGHSSDAAAFLFQLAFSGKKKVIRFCVKDPTKSIYSSPYCGPLFGANDIYVFQNTVQESNGVFKLAGITSFSACYKMDGVSSWAEINNGDLDVNELEVYQLTEGREPDVQLERSWRTVPDLNNKKLSELTAAIQSQKTPGKTKMAGYRLTLIGPVGSGKSSYCNTIMTAFQGRVSHRAACGKGDTSVTNTFHPYSVKTEACGLLGFKLCDTRGISDKACLDLTEYKHLVQGHIPDLSAEILQKIRALKMFCIRKGVSQAVLLTHVELIDPDVGRDLETVFKSAQVAESVKKVSDLIGLPRNSIHPVKNYECEVASNEKINCLALLALQQILYAAEDGVENLLMKRESASNKTGRELVEVCGSECE</sequence>
<comment type="similarity">
    <text evidence="1">Belongs to the IFI44 family.</text>
</comment>
<dbReference type="InterPro" id="IPR006571">
    <property type="entry name" value="TLDc_dom"/>
</dbReference>
<dbReference type="PANTHER" id="PTHR14241:SF32">
    <property type="entry name" value="VWFA DOMAIN-CONTAINING PROTEIN-RELATED"/>
    <property type="match status" value="1"/>
</dbReference>
<evidence type="ECO:0000313" key="3">
    <source>
        <dbReference type="EMBL" id="WAR31254.1"/>
    </source>
</evidence>
<protein>
    <submittedName>
        <fullName evidence="3">IFI44-like protein</fullName>
    </submittedName>
</protein>
<evidence type="ECO:0000256" key="1">
    <source>
        <dbReference type="ARBA" id="ARBA00009243"/>
    </source>
</evidence>
<dbReference type="Gene3D" id="3.40.50.300">
    <property type="entry name" value="P-loop containing nucleotide triphosphate hydrolases"/>
    <property type="match status" value="1"/>
</dbReference>